<evidence type="ECO:0000259" key="7">
    <source>
        <dbReference type="PROSITE" id="PS51005"/>
    </source>
</evidence>
<dbReference type="PANTHER" id="PTHR31719:SF235">
    <property type="entry name" value="NAC DOMAIN-CONTAINING PROTEIN"/>
    <property type="match status" value="1"/>
</dbReference>
<evidence type="ECO:0000256" key="1">
    <source>
        <dbReference type="ARBA" id="ARBA00004123"/>
    </source>
</evidence>
<dbReference type="GO" id="GO:0003677">
    <property type="term" value="F:DNA binding"/>
    <property type="evidence" value="ECO:0007669"/>
    <property type="project" value="UniProtKB-KW"/>
</dbReference>
<dbReference type="InterPro" id="IPR003441">
    <property type="entry name" value="NAC-dom"/>
</dbReference>
<evidence type="ECO:0000256" key="5">
    <source>
        <dbReference type="ARBA" id="ARBA00023242"/>
    </source>
</evidence>
<dbReference type="Proteomes" id="UP001231189">
    <property type="component" value="Unassembled WGS sequence"/>
</dbReference>
<gene>
    <name evidence="8" type="ORF">QYE76_067621</name>
</gene>
<evidence type="ECO:0000256" key="2">
    <source>
        <dbReference type="ARBA" id="ARBA00023015"/>
    </source>
</evidence>
<dbReference type="Pfam" id="PF02365">
    <property type="entry name" value="NAM"/>
    <property type="match status" value="1"/>
</dbReference>
<keyword evidence="4" id="KW-0804">Transcription</keyword>
<keyword evidence="3" id="KW-0238">DNA-binding</keyword>
<accession>A0AAD8WAW7</accession>
<keyword evidence="9" id="KW-1185">Reference proteome</keyword>
<feature type="region of interest" description="Disordered" evidence="6">
    <location>
        <begin position="136"/>
        <end position="157"/>
    </location>
</feature>
<dbReference type="GO" id="GO:0006355">
    <property type="term" value="P:regulation of DNA-templated transcription"/>
    <property type="evidence" value="ECO:0007669"/>
    <property type="project" value="InterPro"/>
</dbReference>
<dbReference type="PANTHER" id="PTHR31719">
    <property type="entry name" value="NAC TRANSCRIPTION FACTOR 56"/>
    <property type="match status" value="1"/>
</dbReference>
<feature type="region of interest" description="Disordered" evidence="6">
    <location>
        <begin position="195"/>
        <end position="227"/>
    </location>
</feature>
<sequence>MDAAADASSGVRPNAAPLLNLPSGYHFAPTEEELIIHYLRPKIAGLKSLLPIFIHDADFISSGPEEITEEYRNHGADKRWFFFTKRKKKYLSGNRPNRTTTKNGCWKATGPQRLIRSVGEGLVGRVRTLVFYGAPPKETDQETTGLPTGKKRMAQSEDKTPWTMYEYELWSEEEQASGLSVDKLDEYVLCTIQEQKKKEGGKEGSGAGEKKVKEAKEKGKIKAAGKKRKGKQEVIKVENIADDQDQMIHDLHAMKRPKVPMLLPPHPETFAPEEGYESGMFDYNNLPMKSSPQLMLQDDESPPSETVSPNGIVENDYHQNMVPTPSLHEPPHSEMMSVPIGGSHSTGSVGSGVTSWVEGPILPDLTNLHWLRGKIHSCNLPIAPMPVSEEPPHPHMMREYETSSHSGYSHHNMMTYQPATNYLYSHVEATPATARAYIYGSAAQNMVNRHNSHVQPDPGFMLDLLRNSGPMSSEGLRGRFADSTQYHGGPSDLAQGRAVTPAVVPPQQDQVMTARM</sequence>
<keyword evidence="2" id="KW-0805">Transcription regulation</keyword>
<feature type="domain" description="NAC" evidence="7">
    <location>
        <begin position="21"/>
        <end position="195"/>
    </location>
</feature>
<name>A0AAD8WAW7_LOLMU</name>
<dbReference type="InterPro" id="IPR036093">
    <property type="entry name" value="NAC_dom_sf"/>
</dbReference>
<dbReference type="EMBL" id="JAUUTY010000004">
    <property type="protein sequence ID" value="KAK1649816.1"/>
    <property type="molecule type" value="Genomic_DNA"/>
</dbReference>
<dbReference type="AlphaFoldDB" id="A0AAD8WAW7"/>
<protein>
    <recommendedName>
        <fullName evidence="7">NAC domain-containing protein</fullName>
    </recommendedName>
</protein>
<dbReference type="Gene3D" id="2.170.150.80">
    <property type="entry name" value="NAC domain"/>
    <property type="match status" value="1"/>
</dbReference>
<keyword evidence="5" id="KW-0539">Nucleus</keyword>
<evidence type="ECO:0000256" key="6">
    <source>
        <dbReference type="SAM" id="MobiDB-lite"/>
    </source>
</evidence>
<feature type="compositionally biased region" description="Polar residues" evidence="6">
    <location>
        <begin position="507"/>
        <end position="516"/>
    </location>
</feature>
<comment type="subcellular location">
    <subcellularLocation>
        <location evidence="1">Nucleus</location>
    </subcellularLocation>
</comment>
<feature type="compositionally biased region" description="Basic and acidic residues" evidence="6">
    <location>
        <begin position="195"/>
        <end position="220"/>
    </location>
</feature>
<evidence type="ECO:0000256" key="3">
    <source>
        <dbReference type="ARBA" id="ARBA00023125"/>
    </source>
</evidence>
<evidence type="ECO:0000313" key="9">
    <source>
        <dbReference type="Proteomes" id="UP001231189"/>
    </source>
</evidence>
<feature type="region of interest" description="Disordered" evidence="6">
    <location>
        <begin position="472"/>
        <end position="516"/>
    </location>
</feature>
<dbReference type="PROSITE" id="PS51005">
    <property type="entry name" value="NAC"/>
    <property type="match status" value="1"/>
</dbReference>
<organism evidence="8 9">
    <name type="scientific">Lolium multiflorum</name>
    <name type="common">Italian ryegrass</name>
    <name type="synonym">Lolium perenne subsp. multiflorum</name>
    <dbReference type="NCBI Taxonomy" id="4521"/>
    <lineage>
        <taxon>Eukaryota</taxon>
        <taxon>Viridiplantae</taxon>
        <taxon>Streptophyta</taxon>
        <taxon>Embryophyta</taxon>
        <taxon>Tracheophyta</taxon>
        <taxon>Spermatophyta</taxon>
        <taxon>Magnoliopsida</taxon>
        <taxon>Liliopsida</taxon>
        <taxon>Poales</taxon>
        <taxon>Poaceae</taxon>
        <taxon>BOP clade</taxon>
        <taxon>Pooideae</taxon>
        <taxon>Poodae</taxon>
        <taxon>Poeae</taxon>
        <taxon>Poeae Chloroplast Group 2 (Poeae type)</taxon>
        <taxon>Loliodinae</taxon>
        <taxon>Loliinae</taxon>
        <taxon>Lolium</taxon>
    </lineage>
</organism>
<dbReference type="SUPFAM" id="SSF101941">
    <property type="entry name" value="NAC domain"/>
    <property type="match status" value="1"/>
</dbReference>
<dbReference type="GO" id="GO:0005634">
    <property type="term" value="C:nucleus"/>
    <property type="evidence" value="ECO:0007669"/>
    <property type="project" value="UniProtKB-SubCell"/>
</dbReference>
<proteinExistence type="predicted"/>
<comment type="caution">
    <text evidence="8">The sequence shown here is derived from an EMBL/GenBank/DDBJ whole genome shotgun (WGS) entry which is preliminary data.</text>
</comment>
<evidence type="ECO:0000313" key="8">
    <source>
        <dbReference type="EMBL" id="KAK1649816.1"/>
    </source>
</evidence>
<reference evidence="8" key="1">
    <citation type="submission" date="2023-07" db="EMBL/GenBank/DDBJ databases">
        <title>A chromosome-level genome assembly of Lolium multiflorum.</title>
        <authorList>
            <person name="Chen Y."/>
            <person name="Copetti D."/>
            <person name="Kolliker R."/>
            <person name="Studer B."/>
        </authorList>
    </citation>
    <scope>NUCLEOTIDE SEQUENCE</scope>
    <source>
        <strain evidence="8">02402/16</strain>
        <tissue evidence="8">Leaf</tissue>
    </source>
</reference>
<evidence type="ECO:0000256" key="4">
    <source>
        <dbReference type="ARBA" id="ARBA00023163"/>
    </source>
</evidence>